<comment type="caution">
    <text evidence="1">The sequence shown here is derived from an EMBL/GenBank/DDBJ whole genome shotgun (WGS) entry which is preliminary data.</text>
</comment>
<reference evidence="1" key="1">
    <citation type="submission" date="2019-03" db="EMBL/GenBank/DDBJ databases">
        <title>Candidatus Syntrophosphaera thermopropionivorans: a novel player in syntrophic propionate oxidation during anaerobic digestion.</title>
        <authorList>
            <person name="Dyksma S."/>
        </authorList>
    </citation>
    <scope>NUCLEOTIDE SEQUENCE</scope>
    <source>
        <strain evidence="1">W5</strain>
    </source>
</reference>
<keyword evidence="2" id="KW-1185">Reference proteome</keyword>
<evidence type="ECO:0000313" key="2">
    <source>
        <dbReference type="Proteomes" id="UP000294588"/>
    </source>
</evidence>
<sequence>MRKLNNLFPIVIFLVLALFLVITSCDRRNPPPTGIGIVKPSEVVKITKIVAEPDTIYCDNNITFSQISVTVKDGDGFAIPGKIVNFRANIGRILRSVPTDSSGVAKTTFWDDGEQGLASIMAVVQNISETTNTVISADTARVEVFIDEVPPVESVTLNFSSQANPFPMTVMQTTEINATAKNILGQTVPDNTLITFSCNKGKFVDESGNNLGMSIVSKTLNGRAYARYNAGAVATTTPGIEPAYVTASIGDISSTREVMIYPGNPFNIRLQSFVQVGDQMIETDTSSVASPNNIYMLATLNDPHGNPCPTKPVRFETNLGSFLNTTQSITLNTNTMGEAQVRFTPGLAAGAATIKAFANNDTLQTQLIFNIKSDDIYSISFTQQEQITLNVANTGGTDSAILRVKLKDINGNLIDYPQEVYFRIVNLDPPAGANLNNQPVTDSVLVISTGGEAQVSVNSGSESGILIIRASCIAKDGRWIHATKANIVIHAGPPAEVKPFIGGFNTGQNMGGGLWRVVAGAVVKDRYGNPVETGTSVFFELINNVTNCQIGAAGIVGNTSVEDDSLAGVAYTTVTYSGNFTYDWITIKASTGAVAGEGVDGYATVQLPLNDPRLEAQVVPEHLNFFSSDTWKSADFYAVLTDGQGKSVGNAVIICVSTKGQFVAIPGFHNNYPYDPPWQIITDDGSYGIGDKAGWAWGQIKYHKLEIPVGDGVSETPGQTTGVITLRILGTNVSVETSIVLYRYWDGCPPF</sequence>
<name>A0AC61QJ44_9BACT</name>
<evidence type="ECO:0000313" key="1">
    <source>
        <dbReference type="EMBL" id="TDF72991.1"/>
    </source>
</evidence>
<gene>
    <name evidence="1" type="ORF">E0946_04210</name>
</gene>
<dbReference type="Proteomes" id="UP000294588">
    <property type="component" value="Unassembled WGS sequence"/>
</dbReference>
<protein>
    <submittedName>
        <fullName evidence="1">Uncharacterized protein</fullName>
    </submittedName>
</protein>
<dbReference type="EMBL" id="SMOG01000010">
    <property type="protein sequence ID" value="TDF72991.1"/>
    <property type="molecule type" value="Genomic_DNA"/>
</dbReference>
<proteinExistence type="predicted"/>
<accession>A0AC61QJ44</accession>
<organism evidence="1 2">
    <name type="scientific">Candidatus Syntrophosphaera thermopropionivorans</name>
    <dbReference type="NCBI Taxonomy" id="2593015"/>
    <lineage>
        <taxon>Bacteria</taxon>
        <taxon>Pseudomonadati</taxon>
        <taxon>Candidatus Cloacimonadota</taxon>
        <taxon>Candidatus Cloacimonadia</taxon>
        <taxon>Candidatus Cloacimonadales</taxon>
        <taxon>Candidatus Cloacimonadaceae</taxon>
        <taxon>Candidatus Syntrophosphaera</taxon>
    </lineage>
</organism>